<name>A0A1Q5TMK1_9EURO</name>
<dbReference type="Proteomes" id="UP000186955">
    <property type="component" value="Unassembled WGS sequence"/>
</dbReference>
<keyword evidence="1" id="KW-0812">Transmembrane</keyword>
<keyword evidence="1" id="KW-1133">Transmembrane helix</keyword>
<sequence length="141" mass="16354">MAPTPTVSRFTAHTSTLAKRGVSIDGWRGTLIKTCIVLAALFVFFRLLAWLFCKRQKQARESYPWSMLHDHWYRADQKWRKAHGKKWWWPLVNKKVPKDLGPRPRMIIPLASSEDSPVDLEIENVDIPGLPPMALVRLPRL</sequence>
<reference evidence="2 3" key="1">
    <citation type="submission" date="2016-10" db="EMBL/GenBank/DDBJ databases">
        <title>Genome sequence of the ascomycete fungus Penicillium subrubescens.</title>
        <authorList>
            <person name="De Vries R.P."/>
            <person name="Peng M."/>
            <person name="Dilokpimol A."/>
            <person name="Hilden K."/>
            <person name="Makela M.R."/>
            <person name="Grigoriev I."/>
            <person name="Riley R."/>
            <person name="Granchi Z."/>
        </authorList>
    </citation>
    <scope>NUCLEOTIDE SEQUENCE [LARGE SCALE GENOMIC DNA]</scope>
    <source>
        <strain evidence="2 3">CBS 132785</strain>
    </source>
</reference>
<dbReference type="AlphaFoldDB" id="A0A1Q5TMK1"/>
<organism evidence="2 3">
    <name type="scientific">Penicillium subrubescens</name>
    <dbReference type="NCBI Taxonomy" id="1316194"/>
    <lineage>
        <taxon>Eukaryota</taxon>
        <taxon>Fungi</taxon>
        <taxon>Dikarya</taxon>
        <taxon>Ascomycota</taxon>
        <taxon>Pezizomycotina</taxon>
        <taxon>Eurotiomycetes</taxon>
        <taxon>Eurotiomycetidae</taxon>
        <taxon>Eurotiales</taxon>
        <taxon>Aspergillaceae</taxon>
        <taxon>Penicillium</taxon>
    </lineage>
</organism>
<evidence type="ECO:0000313" key="3">
    <source>
        <dbReference type="Proteomes" id="UP000186955"/>
    </source>
</evidence>
<gene>
    <name evidence="2" type="ORF">PENSUB_7428</name>
</gene>
<dbReference type="EMBL" id="MNBE01000639">
    <property type="protein sequence ID" value="OKP01438.1"/>
    <property type="molecule type" value="Genomic_DNA"/>
</dbReference>
<feature type="transmembrane region" description="Helical" evidence="1">
    <location>
        <begin position="31"/>
        <end position="53"/>
    </location>
</feature>
<evidence type="ECO:0000256" key="1">
    <source>
        <dbReference type="SAM" id="Phobius"/>
    </source>
</evidence>
<keyword evidence="1" id="KW-0472">Membrane</keyword>
<evidence type="ECO:0000313" key="2">
    <source>
        <dbReference type="EMBL" id="OKP01438.1"/>
    </source>
</evidence>
<comment type="caution">
    <text evidence="2">The sequence shown here is derived from an EMBL/GenBank/DDBJ whole genome shotgun (WGS) entry which is preliminary data.</text>
</comment>
<accession>A0A1Q5TMK1</accession>
<keyword evidence="3" id="KW-1185">Reference proteome</keyword>
<proteinExistence type="predicted"/>
<protein>
    <submittedName>
        <fullName evidence="2">Uncharacterized protein</fullName>
    </submittedName>
</protein>